<evidence type="ECO:0000313" key="7">
    <source>
        <dbReference type="Proteomes" id="UP000242474"/>
    </source>
</evidence>
<dbReference type="Pfam" id="PF00488">
    <property type="entry name" value="MutS_V"/>
    <property type="match status" value="1"/>
</dbReference>
<dbReference type="STRING" id="763665.A0A2G5BIE9"/>
<dbReference type="GO" id="GO:0005634">
    <property type="term" value="C:nucleus"/>
    <property type="evidence" value="ECO:0007669"/>
    <property type="project" value="TreeGrafter"/>
</dbReference>
<dbReference type="InterPro" id="IPR045076">
    <property type="entry name" value="MutS"/>
</dbReference>
<dbReference type="InterPro" id="IPR011184">
    <property type="entry name" value="DNA_mismatch_repair_Msh2"/>
</dbReference>
<dbReference type="Proteomes" id="UP000242474">
    <property type="component" value="Unassembled WGS sequence"/>
</dbReference>
<dbReference type="Gene3D" id="3.40.50.300">
    <property type="entry name" value="P-loop containing nucleotide triphosphate hydrolases"/>
    <property type="match status" value="1"/>
</dbReference>
<dbReference type="SUPFAM" id="SSF48334">
    <property type="entry name" value="DNA repair protein MutS, domain III"/>
    <property type="match status" value="1"/>
</dbReference>
<dbReference type="PIRSF" id="PIRSF005813">
    <property type="entry name" value="MSH2"/>
    <property type="match status" value="1"/>
</dbReference>
<dbReference type="AlphaFoldDB" id="A0A2G5BIE9"/>
<dbReference type="GO" id="GO:0051026">
    <property type="term" value="P:chiasma assembly"/>
    <property type="evidence" value="ECO:0007669"/>
    <property type="project" value="TreeGrafter"/>
</dbReference>
<name>A0A2G5BIE9_COERN</name>
<reference evidence="6 7" key="1">
    <citation type="journal article" date="2015" name="Genome Biol. Evol.">
        <title>Phylogenomic analyses indicate that early fungi evolved digesting cell walls of algal ancestors of land plants.</title>
        <authorList>
            <person name="Chang Y."/>
            <person name="Wang S."/>
            <person name="Sekimoto S."/>
            <person name="Aerts A.L."/>
            <person name="Choi C."/>
            <person name="Clum A."/>
            <person name="LaButti K.M."/>
            <person name="Lindquist E.A."/>
            <person name="Yee Ngan C."/>
            <person name="Ohm R.A."/>
            <person name="Salamov A.A."/>
            <person name="Grigoriev I.V."/>
            <person name="Spatafora J.W."/>
            <person name="Berbee M.L."/>
        </authorList>
    </citation>
    <scope>NUCLEOTIDE SEQUENCE [LARGE SCALE GENOMIC DNA]</scope>
    <source>
        <strain evidence="6 7">NRRL 1564</strain>
    </source>
</reference>
<keyword evidence="3" id="KW-0067">ATP-binding</keyword>
<dbReference type="InterPro" id="IPR000432">
    <property type="entry name" value="DNA_mismatch_repair_MutS_C"/>
</dbReference>
<keyword evidence="2" id="KW-0547">Nucleotide-binding</keyword>
<evidence type="ECO:0000256" key="4">
    <source>
        <dbReference type="ARBA" id="ARBA00023125"/>
    </source>
</evidence>
<dbReference type="SMART" id="SM00533">
    <property type="entry name" value="MUTSd"/>
    <property type="match status" value="1"/>
</dbReference>
<dbReference type="EMBL" id="KZ303489">
    <property type="protein sequence ID" value="PIA18752.1"/>
    <property type="molecule type" value="Genomic_DNA"/>
</dbReference>
<gene>
    <name evidence="6" type="ORF">COEREDRAFT_85206</name>
</gene>
<keyword evidence="7" id="KW-1185">Reference proteome</keyword>
<dbReference type="InterPro" id="IPR036187">
    <property type="entry name" value="DNA_mismatch_repair_MutS_sf"/>
</dbReference>
<organism evidence="6 7">
    <name type="scientific">Coemansia reversa (strain ATCC 12441 / NRRL 1564)</name>
    <dbReference type="NCBI Taxonomy" id="763665"/>
    <lineage>
        <taxon>Eukaryota</taxon>
        <taxon>Fungi</taxon>
        <taxon>Fungi incertae sedis</taxon>
        <taxon>Zoopagomycota</taxon>
        <taxon>Kickxellomycotina</taxon>
        <taxon>Kickxellomycetes</taxon>
        <taxon>Kickxellales</taxon>
        <taxon>Kickxellaceae</taxon>
        <taxon>Coemansia</taxon>
    </lineage>
</organism>
<dbReference type="GO" id="GO:0005524">
    <property type="term" value="F:ATP binding"/>
    <property type="evidence" value="ECO:0007669"/>
    <property type="project" value="UniProtKB-KW"/>
</dbReference>
<proteinExistence type="inferred from homology"/>
<dbReference type="PANTHER" id="PTHR11361">
    <property type="entry name" value="DNA MISMATCH REPAIR PROTEIN MUTS FAMILY MEMBER"/>
    <property type="match status" value="1"/>
</dbReference>
<feature type="domain" description="DNA mismatch repair proteins mutS family" evidence="5">
    <location>
        <begin position="631"/>
        <end position="647"/>
    </location>
</feature>
<protein>
    <recommendedName>
        <fullName evidence="5">DNA mismatch repair proteins mutS family domain-containing protein</fullName>
    </recommendedName>
</protein>
<dbReference type="GO" id="GO:0006298">
    <property type="term" value="P:mismatch repair"/>
    <property type="evidence" value="ECO:0007669"/>
    <property type="project" value="InterPro"/>
</dbReference>
<dbReference type="InterPro" id="IPR007696">
    <property type="entry name" value="DNA_mismatch_repair_MutS_core"/>
</dbReference>
<dbReference type="GO" id="GO:0140664">
    <property type="term" value="F:ATP-dependent DNA damage sensor activity"/>
    <property type="evidence" value="ECO:0007669"/>
    <property type="project" value="InterPro"/>
</dbReference>
<dbReference type="PROSITE" id="PS00486">
    <property type="entry name" value="DNA_MISMATCH_REPAIR_2"/>
    <property type="match status" value="1"/>
</dbReference>
<comment type="similarity">
    <text evidence="1">Belongs to the DNA mismatch repair MutS family.</text>
</comment>
<keyword evidence="4" id="KW-0238">DNA-binding</keyword>
<evidence type="ECO:0000259" key="5">
    <source>
        <dbReference type="PROSITE" id="PS00486"/>
    </source>
</evidence>
<dbReference type="Pfam" id="PF05192">
    <property type="entry name" value="MutS_III"/>
    <property type="match status" value="1"/>
</dbReference>
<dbReference type="GO" id="GO:0030983">
    <property type="term" value="F:mismatched DNA binding"/>
    <property type="evidence" value="ECO:0007669"/>
    <property type="project" value="InterPro"/>
</dbReference>
<sequence length="787" mass="87123">MAKYEVFAAVQIVNKKLGAAFFDTLTKQLFVIDNENLCLDELSLHSLSTSFIGDNIVFRQISANAIVYPQEEAGAYTTKLALSELSAVCNDIQIFVSVDKDEFEFNLGSRRLAELVNNTNSPASAKSLYDCEANNEFTNLCKESIGCAGALLGYLKSKTKYDMEEILVAPMKLNSFMKVDQDTLSYLQIFDGKKHPNMHSLSKYRETTSLFTLLDQTKSITGRNMLRKWLLCPLQSLMQIQERQEALSFMCSDTFANTLKELQNVLSKTRSMRASCLRIQTELVVIDLEAIAQFAYAIVKIHQLLTAMESLPRLIHEFLTTNQSTFVELGCLIIDAIDFDASRASEKIVVASGVSSKIDSMREIFSGLDTILDKASIEMETIARVPVVAVYWPQLGFLSSIEITHFDGGTDSEPHLENWMLKFQTDKQRYYKNSITNALDRSPGDVFSLINDAESELCLELQNRICAYIPEIIRASELAAQIDCLQSLASVANMYGYCRPLFNDNACYHITRGRHPIIEATMGKGSFISNDIDLSGNTCTHEHHQTEDKQRTLVVVGPNASGKSVLAKQAALLVYMAHIGSYVPATKACIGLTDCIVAMGRASESLANRQSALSVDLKIVGNVLKYAALKTLVILDEFGRGTSPVDGIGLLCGVLASMAVQCQDQPACLILTHFQGMTLPTNSCQLPQLQTSLIVLANNQLAFLLNCCVEIMGIQRIDHIWSNVQIKEMQFKESTKGLVRLYRSCRLSDKKDHSGLYAIACVQGAGIPNKILCRAQKLVGLASNNEM</sequence>
<dbReference type="SUPFAM" id="SSF52540">
    <property type="entry name" value="P-loop containing nucleoside triphosphate hydrolases"/>
    <property type="match status" value="1"/>
</dbReference>
<evidence type="ECO:0000256" key="3">
    <source>
        <dbReference type="ARBA" id="ARBA00022840"/>
    </source>
</evidence>
<dbReference type="OrthoDB" id="29596at2759"/>
<dbReference type="Gene3D" id="1.10.1420.10">
    <property type="match status" value="2"/>
</dbReference>
<dbReference type="PANTHER" id="PTHR11361:SF20">
    <property type="entry name" value="MUTS PROTEIN HOMOLOG 5"/>
    <property type="match status" value="1"/>
</dbReference>
<dbReference type="SMART" id="SM00534">
    <property type="entry name" value="MUTSac"/>
    <property type="match status" value="1"/>
</dbReference>
<dbReference type="InterPro" id="IPR027417">
    <property type="entry name" value="P-loop_NTPase"/>
</dbReference>
<evidence type="ECO:0000256" key="1">
    <source>
        <dbReference type="ARBA" id="ARBA00006271"/>
    </source>
</evidence>
<accession>A0A2G5BIE9</accession>
<evidence type="ECO:0000313" key="6">
    <source>
        <dbReference type="EMBL" id="PIA18752.1"/>
    </source>
</evidence>
<evidence type="ECO:0000256" key="2">
    <source>
        <dbReference type="ARBA" id="ARBA00022741"/>
    </source>
</evidence>